<protein>
    <recommendedName>
        <fullName evidence="3">Restriction endonuclease</fullName>
    </recommendedName>
</protein>
<proteinExistence type="predicted"/>
<dbReference type="OrthoDB" id="7005935at2"/>
<reference evidence="1 2" key="1">
    <citation type="submission" date="2017-01" db="EMBL/GenBank/DDBJ databases">
        <authorList>
            <person name="Mah S.A."/>
            <person name="Swanson W.J."/>
            <person name="Moy G.W."/>
            <person name="Vacquier V.D."/>
        </authorList>
    </citation>
    <scope>NUCLEOTIDE SEQUENCE [LARGE SCALE GENOMIC DNA]</scope>
    <source>
        <strain evidence="1 2">ASpG1</strain>
    </source>
</reference>
<evidence type="ECO:0008006" key="3">
    <source>
        <dbReference type="Google" id="ProtNLM"/>
    </source>
</evidence>
<dbReference type="AlphaFoldDB" id="A0A1N6Y2N7"/>
<dbReference type="Proteomes" id="UP000186400">
    <property type="component" value="Unassembled WGS sequence"/>
</dbReference>
<keyword evidence="2" id="KW-1185">Reference proteome</keyword>
<sequence length="314" mass="36347">MKKQVISDWEYFEKLVSFIEKTISPRSKIEHNVSLDDLSRDSDKRQCDVIIRTGEPPRETITLVEVQNRSRGFNITFFDGLIEKMRKVGAQHLIVVSRKSFPKSIINEAKRLGNTIRLVYFDDDAIMEPDLPRFTDDCIILKTKNIIRVNNVSIRVNKGHLQKINRKDKSSTQDRVFIIGGKVLSINDIVNTHCLSDLNYDVHQVKFIFDSTLLNDEIYLLDSITEEKHSIKLNISADVEIENIKLPINYITYSQVGYSNSLAIVMYASGIWRGNESYITAVMKKMNDIYHMTIYDKSENLKNSNIEVYEIEKI</sequence>
<accession>A0A1N6Y2N7</accession>
<evidence type="ECO:0000313" key="1">
    <source>
        <dbReference type="EMBL" id="SIR08945.1"/>
    </source>
</evidence>
<name>A0A1N6Y2N7_9SPIO</name>
<dbReference type="EMBL" id="FTMS01000037">
    <property type="protein sequence ID" value="SIR08945.1"/>
    <property type="molecule type" value="Genomic_DNA"/>
</dbReference>
<gene>
    <name evidence="1" type="ORF">SAMN05920897_1377</name>
</gene>
<organism evidence="1 2">
    <name type="scientific">Alkalispirochaeta americana</name>
    <dbReference type="NCBI Taxonomy" id="159291"/>
    <lineage>
        <taxon>Bacteria</taxon>
        <taxon>Pseudomonadati</taxon>
        <taxon>Spirochaetota</taxon>
        <taxon>Spirochaetia</taxon>
        <taxon>Spirochaetales</taxon>
        <taxon>Spirochaetaceae</taxon>
        <taxon>Alkalispirochaeta</taxon>
    </lineage>
</organism>
<evidence type="ECO:0000313" key="2">
    <source>
        <dbReference type="Proteomes" id="UP000186400"/>
    </source>
</evidence>
<dbReference type="RefSeq" id="WP_143559282.1">
    <property type="nucleotide sequence ID" value="NZ_FTMS01000037.1"/>
</dbReference>